<dbReference type="Proteomes" id="UP001202827">
    <property type="component" value="Unassembled WGS sequence"/>
</dbReference>
<sequence length="249" mass="25558">MANAVVGAHDIILVVLAVLIAVAASYTALDIASRIAAAPTRLGSAAWLATAAVCMGGGIWSMHFVAMLAYVFPGMTVAYDPALTILSLLIAVVVTGGGFAVVSRPRAGTVALVLSGLFMGGGILAMHYVGMAAMRMHATLSYSMTWVAVSVFIAMGAAIAALWLAFRGGGYLQKGFSALAMGLAISGMHFAGMRAASFGMHEGHGSGCRPRQRRSGHACACRGLHHLPDPSGGDCCGDVRPAVCGTRYQ</sequence>
<dbReference type="PANTHER" id="PTHR35152">
    <property type="entry name" value="DOMAIN SIGNALLING PROTEIN, PUTATIVE (AFU_ORTHOLOGUE AFUA_5G11310)-RELATED"/>
    <property type="match status" value="1"/>
</dbReference>
<evidence type="ECO:0000313" key="4">
    <source>
        <dbReference type="Proteomes" id="UP001202827"/>
    </source>
</evidence>
<evidence type="ECO:0000259" key="2">
    <source>
        <dbReference type="PROSITE" id="PS50924"/>
    </source>
</evidence>
<keyword evidence="1" id="KW-1133">Transmembrane helix</keyword>
<feature type="transmembrane region" description="Helical" evidence="1">
    <location>
        <begin position="82"/>
        <end position="102"/>
    </location>
</feature>
<feature type="transmembrane region" description="Helical" evidence="1">
    <location>
        <begin position="142"/>
        <end position="166"/>
    </location>
</feature>
<proteinExistence type="predicted"/>
<accession>A0ABT0INJ8</accession>
<evidence type="ECO:0000256" key="1">
    <source>
        <dbReference type="PROSITE-ProRule" id="PRU00244"/>
    </source>
</evidence>
<keyword evidence="1" id="KW-0472">Membrane</keyword>
<keyword evidence="4" id="KW-1185">Reference proteome</keyword>
<dbReference type="InterPro" id="IPR005330">
    <property type="entry name" value="MHYT_dom"/>
</dbReference>
<comment type="caution">
    <text evidence="3">The sequence shown here is derived from an EMBL/GenBank/DDBJ whole genome shotgun (WGS) entry which is preliminary data.</text>
</comment>
<dbReference type="PANTHER" id="PTHR35152:SF1">
    <property type="entry name" value="DOMAIN SIGNALLING PROTEIN, PUTATIVE (AFU_ORTHOLOGUE AFUA_5G11310)-RELATED"/>
    <property type="match status" value="1"/>
</dbReference>
<dbReference type="RefSeq" id="WP_248682190.1">
    <property type="nucleotide sequence ID" value="NZ_JALPRY010000007.1"/>
</dbReference>
<organism evidence="3 4">
    <name type="scientific">Neorhizobium turbinariae</name>
    <dbReference type="NCBI Taxonomy" id="2937795"/>
    <lineage>
        <taxon>Bacteria</taxon>
        <taxon>Pseudomonadati</taxon>
        <taxon>Pseudomonadota</taxon>
        <taxon>Alphaproteobacteria</taxon>
        <taxon>Hyphomicrobiales</taxon>
        <taxon>Rhizobiaceae</taxon>
        <taxon>Rhizobium/Agrobacterium group</taxon>
        <taxon>Neorhizobium</taxon>
    </lineage>
</organism>
<evidence type="ECO:0000313" key="3">
    <source>
        <dbReference type="EMBL" id="MCK8779455.1"/>
    </source>
</evidence>
<feature type="transmembrane region" description="Helical" evidence="1">
    <location>
        <begin position="45"/>
        <end position="70"/>
    </location>
</feature>
<feature type="transmembrane region" description="Helical" evidence="1">
    <location>
        <begin position="12"/>
        <end position="33"/>
    </location>
</feature>
<feature type="transmembrane region" description="Helical" evidence="1">
    <location>
        <begin position="109"/>
        <end position="130"/>
    </location>
</feature>
<protein>
    <recommendedName>
        <fullName evidence="2">MHYT domain-containing protein</fullName>
    </recommendedName>
</protein>
<dbReference type="Pfam" id="PF03707">
    <property type="entry name" value="MHYT"/>
    <property type="match status" value="2"/>
</dbReference>
<keyword evidence="1" id="KW-0812">Transmembrane</keyword>
<gene>
    <name evidence="3" type="ORF">M0654_05585</name>
</gene>
<reference evidence="3 4" key="1">
    <citation type="submission" date="2022-04" db="EMBL/GenBank/DDBJ databases">
        <title>Rhizobium coralii sp. nov., isolated from coral Turbinaria peltata.</title>
        <authorList>
            <person name="Sun H."/>
        </authorList>
    </citation>
    <scope>NUCLEOTIDE SEQUENCE [LARGE SCALE GENOMIC DNA]</scope>
    <source>
        <strain evidence="3 4">NTR19</strain>
    </source>
</reference>
<comment type="caution">
    <text evidence="1">Lacks conserved residue(s) required for the propagation of feature annotation.</text>
</comment>
<dbReference type="EMBL" id="JALPRY010000007">
    <property type="protein sequence ID" value="MCK8779455.1"/>
    <property type="molecule type" value="Genomic_DNA"/>
</dbReference>
<feature type="domain" description="MHYT" evidence="2">
    <location>
        <begin position="9"/>
        <end position="199"/>
    </location>
</feature>
<dbReference type="PROSITE" id="PS50924">
    <property type="entry name" value="MHYT"/>
    <property type="match status" value="1"/>
</dbReference>
<name>A0ABT0INJ8_9HYPH</name>